<evidence type="ECO:0000256" key="1">
    <source>
        <dbReference type="ARBA" id="ARBA00009464"/>
    </source>
</evidence>
<reference evidence="5 6" key="1">
    <citation type="journal article" date="2016" name="Nat. Commun.">
        <title>Thousands of microbial genomes shed light on interconnected biogeochemical processes in an aquifer system.</title>
        <authorList>
            <person name="Anantharaman K."/>
            <person name="Brown C.T."/>
            <person name="Hug L.A."/>
            <person name="Sharon I."/>
            <person name="Castelle C.J."/>
            <person name="Probst A.J."/>
            <person name="Thomas B.C."/>
            <person name="Singh A."/>
            <person name="Wilkins M.J."/>
            <person name="Karaoz U."/>
            <person name="Brodie E.L."/>
            <person name="Williams K.H."/>
            <person name="Hubbard S.S."/>
            <person name="Banfield J.F."/>
        </authorList>
    </citation>
    <scope>NUCLEOTIDE SEQUENCE [LARGE SCALE GENOMIC DNA]</scope>
</reference>
<comment type="similarity">
    <text evidence="1">Belongs to the PdxA family. PdxA2 subfamily.</text>
</comment>
<dbReference type="GO" id="GO:0051287">
    <property type="term" value="F:NAD binding"/>
    <property type="evidence" value="ECO:0007669"/>
    <property type="project" value="InterPro"/>
</dbReference>
<proteinExistence type="inferred from homology"/>
<dbReference type="AlphaFoldDB" id="A0A1F4RYZ1"/>
<evidence type="ECO:0000313" key="6">
    <source>
        <dbReference type="Proteomes" id="UP000177905"/>
    </source>
</evidence>
<keyword evidence="3" id="KW-0560">Oxidoreductase</keyword>
<dbReference type="NCBIfam" id="TIGR00557">
    <property type="entry name" value="pdxA"/>
    <property type="match status" value="1"/>
</dbReference>
<evidence type="ECO:0000256" key="3">
    <source>
        <dbReference type="ARBA" id="ARBA00023002"/>
    </source>
</evidence>
<dbReference type="GO" id="GO:0016491">
    <property type="term" value="F:oxidoreductase activity"/>
    <property type="evidence" value="ECO:0007669"/>
    <property type="project" value="UniProtKB-KW"/>
</dbReference>
<sequence>MKNRPLIAITMGDPAGIGPEVCVKALSTPEVYSFTRSFIIGDPKSLQHAIRISKLPGVVVNPIENISDARFLRNRIDVLTVGKIDISNLKIGKLSAECGKASVLYVEEAIRLAKAKEVDAMVTAPINKEAIHKAGYKFDGHTEILAEHTKTKKYAMLFVADKFWVVLATTHLPLKAVPKNINKRKILDVIELASDALKMVGKKKAKIAVAGLNPHAGEGGIFGDEEIRHIIPAVEEAKRRGLTVYGPISPDAVFNLANAGLFDIVVAMYHDQGLIPLKLVSFNRSVNVTLGLPFVRTSVDHGTGFDIAGKGVANPQSLVYAVKVAAHFARAKQ</sequence>
<dbReference type="PANTHER" id="PTHR30004:SF6">
    <property type="entry name" value="D-THREONATE 4-PHOSPHATE DEHYDROGENASE"/>
    <property type="match status" value="1"/>
</dbReference>
<accession>A0A1F4RYZ1</accession>
<dbReference type="Pfam" id="PF04166">
    <property type="entry name" value="PdxA"/>
    <property type="match status" value="1"/>
</dbReference>
<dbReference type="GO" id="GO:0046872">
    <property type="term" value="F:metal ion binding"/>
    <property type="evidence" value="ECO:0007669"/>
    <property type="project" value="UniProtKB-KW"/>
</dbReference>
<keyword evidence="4" id="KW-0520">NAD</keyword>
<dbReference type="Gene3D" id="3.40.718.10">
    <property type="entry name" value="Isopropylmalate Dehydrogenase"/>
    <property type="match status" value="1"/>
</dbReference>
<organism evidence="5 6">
    <name type="scientific">candidate division WOR-1 bacterium RIFOXYB2_FULL_36_35</name>
    <dbReference type="NCBI Taxonomy" id="1802578"/>
    <lineage>
        <taxon>Bacteria</taxon>
        <taxon>Bacillati</taxon>
        <taxon>Saganbacteria</taxon>
    </lineage>
</organism>
<dbReference type="SUPFAM" id="SSF53659">
    <property type="entry name" value="Isocitrate/Isopropylmalate dehydrogenase-like"/>
    <property type="match status" value="1"/>
</dbReference>
<evidence type="ECO:0000313" key="5">
    <source>
        <dbReference type="EMBL" id="OGC13367.1"/>
    </source>
</evidence>
<dbReference type="PANTHER" id="PTHR30004">
    <property type="entry name" value="4-HYDROXYTHREONINE-4-PHOSPHATE DEHYDROGENASE"/>
    <property type="match status" value="1"/>
</dbReference>
<keyword evidence="2" id="KW-0479">Metal-binding</keyword>
<dbReference type="InterPro" id="IPR005255">
    <property type="entry name" value="PdxA_fam"/>
</dbReference>
<dbReference type="Proteomes" id="UP000177905">
    <property type="component" value="Unassembled WGS sequence"/>
</dbReference>
<comment type="caution">
    <text evidence="5">The sequence shown here is derived from an EMBL/GenBank/DDBJ whole genome shotgun (WGS) entry which is preliminary data.</text>
</comment>
<name>A0A1F4RYZ1_UNCSA</name>
<protein>
    <submittedName>
        <fullName evidence="5">4-hydroxythreonine-4-phosphate dehydrogenase PdxA</fullName>
    </submittedName>
</protein>
<dbReference type="EMBL" id="MEUA01000057">
    <property type="protein sequence ID" value="OGC13367.1"/>
    <property type="molecule type" value="Genomic_DNA"/>
</dbReference>
<evidence type="ECO:0000256" key="4">
    <source>
        <dbReference type="ARBA" id="ARBA00023027"/>
    </source>
</evidence>
<gene>
    <name evidence="5" type="ORF">A2290_02560</name>
</gene>
<evidence type="ECO:0000256" key="2">
    <source>
        <dbReference type="ARBA" id="ARBA00022723"/>
    </source>
</evidence>